<organism evidence="8 9">
    <name type="scientific">Acetonema longum DSM 6540</name>
    <dbReference type="NCBI Taxonomy" id="1009370"/>
    <lineage>
        <taxon>Bacteria</taxon>
        <taxon>Bacillati</taxon>
        <taxon>Bacillota</taxon>
        <taxon>Negativicutes</taxon>
        <taxon>Acetonemataceae</taxon>
        <taxon>Acetonema</taxon>
    </lineage>
</organism>
<dbReference type="GO" id="GO:0003677">
    <property type="term" value="F:DNA binding"/>
    <property type="evidence" value="ECO:0007669"/>
    <property type="project" value="TreeGrafter"/>
</dbReference>
<dbReference type="PANTHER" id="PTHR10629">
    <property type="entry name" value="CYTOSINE-SPECIFIC METHYLTRANSFERASE"/>
    <property type="match status" value="1"/>
</dbReference>
<dbReference type="Pfam" id="PF00145">
    <property type="entry name" value="DNA_methylase"/>
    <property type="match status" value="1"/>
</dbReference>
<dbReference type="InterPro" id="IPR018117">
    <property type="entry name" value="C5_DNA_meth_AS"/>
</dbReference>
<evidence type="ECO:0000256" key="1">
    <source>
        <dbReference type="ARBA" id="ARBA00022603"/>
    </source>
</evidence>
<keyword evidence="9" id="KW-1185">Reference proteome</keyword>
<dbReference type="GO" id="GO:0003886">
    <property type="term" value="F:DNA (cytosine-5-)-methyltransferase activity"/>
    <property type="evidence" value="ECO:0007669"/>
    <property type="project" value="UniProtKB-EC"/>
</dbReference>
<dbReference type="eggNOG" id="COG0270">
    <property type="taxonomic scope" value="Bacteria"/>
</dbReference>
<dbReference type="PANTHER" id="PTHR10629:SF52">
    <property type="entry name" value="DNA (CYTOSINE-5)-METHYLTRANSFERASE 1"/>
    <property type="match status" value="1"/>
</dbReference>
<comment type="caution">
    <text evidence="8">The sequence shown here is derived from an EMBL/GenBank/DDBJ whole genome shotgun (WGS) entry which is preliminary data.</text>
</comment>
<dbReference type="NCBIfam" id="TIGR00675">
    <property type="entry name" value="dcm"/>
    <property type="match status" value="1"/>
</dbReference>
<dbReference type="InterPro" id="IPR050390">
    <property type="entry name" value="C5-Methyltransferase"/>
</dbReference>
<dbReference type="PRINTS" id="PR00105">
    <property type="entry name" value="C5METTRFRASE"/>
</dbReference>
<evidence type="ECO:0000256" key="3">
    <source>
        <dbReference type="ARBA" id="ARBA00022691"/>
    </source>
</evidence>
<dbReference type="OrthoDB" id="9813719at2"/>
<evidence type="ECO:0000313" key="9">
    <source>
        <dbReference type="Proteomes" id="UP000003240"/>
    </source>
</evidence>
<comment type="similarity">
    <text evidence="5 6">Belongs to the class I-like SAM-binding methyltransferase superfamily. C5-methyltransferase family.</text>
</comment>
<dbReference type="RefSeq" id="WP_004573368.1">
    <property type="nucleotide sequence ID" value="NZ_AFGF01000087.1"/>
</dbReference>
<dbReference type="PROSITE" id="PS00094">
    <property type="entry name" value="C5_MTASE_1"/>
    <property type="match status" value="1"/>
</dbReference>
<dbReference type="Gene3D" id="3.90.120.10">
    <property type="entry name" value="DNA Methylase, subunit A, domain 2"/>
    <property type="match status" value="1"/>
</dbReference>
<name>F7NJH0_9FIRM</name>
<evidence type="ECO:0000256" key="4">
    <source>
        <dbReference type="ARBA" id="ARBA00022747"/>
    </source>
</evidence>
<dbReference type="SUPFAM" id="SSF53335">
    <property type="entry name" value="S-adenosyl-L-methionine-dependent methyltransferases"/>
    <property type="match status" value="1"/>
</dbReference>
<dbReference type="PROSITE" id="PS51679">
    <property type="entry name" value="SAM_MT_C5"/>
    <property type="match status" value="1"/>
</dbReference>
<dbReference type="GO" id="GO:0009307">
    <property type="term" value="P:DNA restriction-modification system"/>
    <property type="evidence" value="ECO:0007669"/>
    <property type="project" value="UniProtKB-KW"/>
</dbReference>
<dbReference type="GO" id="GO:0044027">
    <property type="term" value="P:negative regulation of gene expression via chromosomal CpG island methylation"/>
    <property type="evidence" value="ECO:0007669"/>
    <property type="project" value="TreeGrafter"/>
</dbReference>
<dbReference type="EMBL" id="AFGF01000087">
    <property type="protein sequence ID" value="EGO63800.1"/>
    <property type="molecule type" value="Genomic_DNA"/>
</dbReference>
<keyword evidence="1 5" id="KW-0489">Methyltransferase</keyword>
<dbReference type="InterPro" id="IPR029063">
    <property type="entry name" value="SAM-dependent_MTases_sf"/>
</dbReference>
<dbReference type="EC" id="2.1.1.37" evidence="7"/>
<proteinExistence type="inferred from homology"/>
<dbReference type="InterPro" id="IPR001525">
    <property type="entry name" value="C5_MeTfrase"/>
</dbReference>
<reference evidence="8 9" key="1">
    <citation type="journal article" date="2011" name="EMBO J.">
        <title>Structural diversity of bacterial flagellar motors.</title>
        <authorList>
            <person name="Chen S."/>
            <person name="Beeby M."/>
            <person name="Murphy G.E."/>
            <person name="Leadbetter J.R."/>
            <person name="Hendrixson D.R."/>
            <person name="Briegel A."/>
            <person name="Li Z."/>
            <person name="Shi J."/>
            <person name="Tocheva E.I."/>
            <person name="Muller A."/>
            <person name="Dobro M.J."/>
            <person name="Jensen G.J."/>
        </authorList>
    </citation>
    <scope>NUCLEOTIDE SEQUENCE [LARGE SCALE GENOMIC DNA]</scope>
    <source>
        <strain evidence="8 9">DSM 6540</strain>
    </source>
</reference>
<dbReference type="AlphaFoldDB" id="F7NJH0"/>
<evidence type="ECO:0000256" key="7">
    <source>
        <dbReference type="RuleBase" id="RU000417"/>
    </source>
</evidence>
<keyword evidence="4" id="KW-0680">Restriction system</keyword>
<keyword evidence="3 5" id="KW-0949">S-adenosyl-L-methionine</keyword>
<dbReference type="REBASE" id="39486">
    <property type="entry name" value="M.Alo6540ORF11129P"/>
</dbReference>
<keyword evidence="2 5" id="KW-0808">Transferase</keyword>
<evidence type="ECO:0000313" key="8">
    <source>
        <dbReference type="EMBL" id="EGO63800.1"/>
    </source>
</evidence>
<gene>
    <name evidence="8" type="ORF">ALO_11129</name>
</gene>
<evidence type="ECO:0000256" key="2">
    <source>
        <dbReference type="ARBA" id="ARBA00022679"/>
    </source>
</evidence>
<evidence type="ECO:0000256" key="6">
    <source>
        <dbReference type="RuleBase" id="RU000416"/>
    </source>
</evidence>
<dbReference type="Gene3D" id="3.40.50.150">
    <property type="entry name" value="Vaccinia Virus protein VP39"/>
    <property type="match status" value="1"/>
</dbReference>
<sequence>MTNLVCIDIFAGAGGLALGFHKANIMGLFAIEKDPMAFETLSANFLEDNAPYHNFSQWPEWLQKKSFDINEILGNLVLRRHLLDLQGKIDIVCGGPPCQGFSVGGMRDGNDSRNNLPIKYLEFVSLVKPRVIIFENVDGMARPFLSKPSSFKGAFLDWLVNKLGELGYVAAYKIIDASKFGVPQIRKRLIIFGVQKELLDGSKTVSEFFDLMEELRPEFLKEKGLSLEHPVTVFEALEDLNNANRIPCPDSSKFLSTTYKTPQSVFSALMRTGIPDLTVPDSHRFSFHGNKTIEFYKMVHEKQMYGRLPKSVLIEYGTKKDKKVLLDPGMPASTITTHPDEFVHYSEPRIITVREMARLQSFPDNFVFRGRYTINGPRRRFDVARCSQVGNAVPPMLAEAIGRTVKKYLNLLSR</sequence>
<dbReference type="STRING" id="1009370.ALO_11129"/>
<protein>
    <recommendedName>
        <fullName evidence="7">Cytosine-specific methyltransferase</fullName>
        <ecNumber evidence="7">2.1.1.37</ecNumber>
    </recommendedName>
</protein>
<comment type="catalytic activity">
    <reaction evidence="7">
        <text>a 2'-deoxycytidine in DNA + S-adenosyl-L-methionine = a 5-methyl-2'-deoxycytidine in DNA + S-adenosyl-L-homocysteine + H(+)</text>
        <dbReference type="Rhea" id="RHEA:13681"/>
        <dbReference type="Rhea" id="RHEA-COMP:11369"/>
        <dbReference type="Rhea" id="RHEA-COMP:11370"/>
        <dbReference type="ChEBI" id="CHEBI:15378"/>
        <dbReference type="ChEBI" id="CHEBI:57856"/>
        <dbReference type="ChEBI" id="CHEBI:59789"/>
        <dbReference type="ChEBI" id="CHEBI:85452"/>
        <dbReference type="ChEBI" id="CHEBI:85454"/>
        <dbReference type="EC" id="2.1.1.37"/>
    </reaction>
</comment>
<feature type="active site" evidence="5">
    <location>
        <position position="98"/>
    </location>
</feature>
<dbReference type="Proteomes" id="UP000003240">
    <property type="component" value="Unassembled WGS sequence"/>
</dbReference>
<accession>F7NJH0</accession>
<dbReference type="GO" id="GO:0032259">
    <property type="term" value="P:methylation"/>
    <property type="evidence" value="ECO:0007669"/>
    <property type="project" value="UniProtKB-KW"/>
</dbReference>
<evidence type="ECO:0000256" key="5">
    <source>
        <dbReference type="PROSITE-ProRule" id="PRU01016"/>
    </source>
</evidence>